<dbReference type="HOGENOM" id="CLU_051993_0_0_4"/>
<dbReference type="PRINTS" id="PR01486">
    <property type="entry name" value="PHPHLIPASEA1"/>
</dbReference>
<evidence type="ECO:0000256" key="5">
    <source>
        <dbReference type="ARBA" id="ARBA00022452"/>
    </source>
</evidence>
<protein>
    <recommendedName>
        <fullName evidence="17">Phospholipase A1</fullName>
        <ecNumber evidence="17">3.1.1.32</ecNumber>
        <ecNumber evidence="17">3.1.1.4</ecNumber>
    </recommendedName>
    <alternativeName>
        <fullName evidence="17">Phosphatidylcholine 1-acylhydrolase</fullName>
    </alternativeName>
</protein>
<evidence type="ECO:0000256" key="13">
    <source>
        <dbReference type="ARBA" id="ARBA00023136"/>
    </source>
</evidence>
<feature type="active site" description="Proton acceptor" evidence="15">
    <location>
        <position position="328"/>
    </location>
</feature>
<keyword evidence="12 17" id="KW-0443">Lipid metabolism</keyword>
<evidence type="ECO:0000256" key="11">
    <source>
        <dbReference type="ARBA" id="ARBA00022963"/>
    </source>
</evidence>
<feature type="binding site" description="in dimeric form" evidence="16">
    <location>
        <position position="291"/>
    </location>
    <ligand>
        <name>Ca(2+)</name>
        <dbReference type="ChEBI" id="CHEBI:29108"/>
        <label>1</label>
    </ligand>
</feature>
<dbReference type="KEGG" id="bge:BC1002_3602"/>
<evidence type="ECO:0000313" key="19">
    <source>
        <dbReference type="EMBL" id="ADG17630.1"/>
    </source>
</evidence>
<gene>
    <name evidence="19" type="ordered locus">BC1002_3602</name>
</gene>
<dbReference type="InterPro" id="IPR003187">
    <property type="entry name" value="PLipase_A1"/>
</dbReference>
<keyword evidence="9 17" id="KW-0378">Hydrolase</keyword>
<keyword evidence="11 17" id="KW-0442">Lipid degradation</keyword>
<feature type="compositionally biased region" description="Basic residues" evidence="18">
    <location>
        <begin position="1"/>
        <end position="24"/>
    </location>
</feature>
<keyword evidence="6" id="KW-0812">Transmembrane</keyword>
<feature type="active site" description="Nucleophile" evidence="15">
    <location>
        <position position="330"/>
    </location>
</feature>
<evidence type="ECO:0000256" key="4">
    <source>
        <dbReference type="ARBA" id="ARBA00011702"/>
    </source>
</evidence>
<evidence type="ECO:0000256" key="18">
    <source>
        <dbReference type="SAM" id="MobiDB-lite"/>
    </source>
</evidence>
<evidence type="ECO:0000256" key="15">
    <source>
        <dbReference type="PIRSR" id="PIRSR603187-1"/>
    </source>
</evidence>
<dbReference type="EMBL" id="CP002014">
    <property type="protein sequence ID" value="ADG17630.1"/>
    <property type="molecule type" value="Genomic_DNA"/>
</dbReference>
<dbReference type="InterPro" id="IPR036541">
    <property type="entry name" value="PLipase_A1_sf"/>
</dbReference>
<evidence type="ECO:0000256" key="17">
    <source>
        <dbReference type="RuleBase" id="RU366027"/>
    </source>
</evidence>
<comment type="subunit">
    <text evidence="4 17">Homodimer; dimerization is reversible, and the dimeric form is the active one.</text>
</comment>
<dbReference type="STRING" id="640511.BC1002_3602"/>
<name>D5WGL1_PARAM</name>
<dbReference type="AlphaFoldDB" id="D5WGL1"/>
<evidence type="ECO:0000256" key="16">
    <source>
        <dbReference type="PIRSR" id="PIRSR603187-2"/>
    </source>
</evidence>
<organism evidence="19 20">
    <name type="scientific">Paraburkholderia atlantica</name>
    <dbReference type="NCBI Taxonomy" id="2654982"/>
    <lineage>
        <taxon>Bacteria</taxon>
        <taxon>Pseudomonadati</taxon>
        <taxon>Pseudomonadota</taxon>
        <taxon>Betaproteobacteria</taxon>
        <taxon>Burkholderiales</taxon>
        <taxon>Burkholderiaceae</taxon>
        <taxon>Paraburkholderia</taxon>
    </lineage>
</organism>
<accession>D5WGL1</accession>
<feature type="region of interest" description="Disordered" evidence="18">
    <location>
        <begin position="1"/>
        <end position="30"/>
    </location>
</feature>
<dbReference type="eggNOG" id="COG2829">
    <property type="taxonomic scope" value="Bacteria"/>
</dbReference>
<evidence type="ECO:0000256" key="2">
    <source>
        <dbReference type="ARBA" id="ARBA00001604"/>
    </source>
</evidence>
<dbReference type="EC" id="3.1.1.4" evidence="17"/>
<dbReference type="GO" id="GO:0009279">
    <property type="term" value="C:cell outer membrane"/>
    <property type="evidence" value="ECO:0007669"/>
    <property type="project" value="UniProtKB-SubCell"/>
</dbReference>
<feature type="binding site" description="in dimeric form" evidence="16">
    <location>
        <position position="338"/>
    </location>
    <ligand>
        <name>Ca(2+)</name>
        <dbReference type="ChEBI" id="CHEBI:29108"/>
        <label>1</label>
    </ligand>
</feature>
<keyword evidence="14 17" id="KW-0998">Cell outer membrane</keyword>
<keyword evidence="8" id="KW-0732">Signal</keyword>
<evidence type="ECO:0000256" key="6">
    <source>
        <dbReference type="ARBA" id="ARBA00022692"/>
    </source>
</evidence>
<dbReference type="Pfam" id="PF02253">
    <property type="entry name" value="PLA1"/>
    <property type="match status" value="1"/>
</dbReference>
<keyword evidence="13" id="KW-0472">Membrane</keyword>
<sequence>MRNRSMSRVKKGRQSAIRSRRSRGSRLSSGPLYRSLSRSFSRLLPRLSLCISALVLGGYCAYSVAGVSVLRPPREALSSTPLEVTIVYAGDQPGGTEVDVPAQLNIAVSNTDVVPHRLALTRESGAPEHLKLAAGELKAVRYTGTWPEWARGAMQIDVPDLDVSPSYVLLTRPPRSGKDAALASAGGANATTMSGTASGAPTSSSLIASSPGPSRPDAPVPQINTFLSRFSAYEPMYFADGWGQDGDNLAKFQLSFKFRLVIPDDPRSRRFVDNLYFGYTQTSLWAIEEYSSPFRDTSYMPALFYYLEDTGWKSKWWSRMGVMAGYEHESNGRDGPESRGVDYVFVKPIWDFGDINGYHLTIEPKIYYYTHIAGENHDIADYRGYVDLRFIYGSPDGAQLDTTLRKGTKGGKGSIDTQFTYPLAKLINSRWGGYVWLGFFSGYGEDILDYNQHRWIARIGYSITR</sequence>
<evidence type="ECO:0000256" key="9">
    <source>
        <dbReference type="ARBA" id="ARBA00022801"/>
    </source>
</evidence>
<dbReference type="GO" id="GO:0016042">
    <property type="term" value="P:lipid catabolic process"/>
    <property type="evidence" value="ECO:0007669"/>
    <property type="project" value="UniProtKB-KW"/>
</dbReference>
<keyword evidence="5" id="KW-1134">Transmembrane beta strand</keyword>
<evidence type="ECO:0000256" key="12">
    <source>
        <dbReference type="ARBA" id="ARBA00023098"/>
    </source>
</evidence>
<reference evidence="19 20" key="2">
    <citation type="journal article" date="2012" name="J. Bacteriol.">
        <title>Genome Sequences of Burkholderia sp. Strains CCGE1002 and H160, Isolated from Legume Nodules in Mexico and Brazil.</title>
        <authorList>
            <person name="Ormeno-Orrillo E."/>
            <person name="Rogel M.A."/>
            <person name="Chueire L.M."/>
            <person name="Tiedje J.M."/>
            <person name="Martinez-Romero E."/>
            <person name="Hungria M."/>
        </authorList>
    </citation>
    <scope>NUCLEOTIDE SEQUENCE [LARGE SCALE GENOMIC DNA]</scope>
    <source>
        <strain evidence="19 20">CCGE1002</strain>
    </source>
</reference>
<reference evidence="20" key="1">
    <citation type="submission" date="2010-04" db="EMBL/GenBank/DDBJ databases">
        <title>Complete sequence of chromosome 2 of Burkholderia sp. CCGE1002.</title>
        <authorList>
            <consortium name="US DOE Joint Genome Institute"/>
            <person name="Lucas S."/>
            <person name="Copeland A."/>
            <person name="Lapidus A."/>
            <person name="Cheng J.-F."/>
            <person name="Bruce D."/>
            <person name="Goodwin L."/>
            <person name="Pitluck S."/>
            <person name="Chertkov O."/>
            <person name="Detter J.C."/>
            <person name="Han C."/>
            <person name="Tapia R."/>
            <person name="Land M."/>
            <person name="Hauser L."/>
            <person name="Kyrpides N."/>
            <person name="Ovchinnikova G."/>
            <person name="Martinez-Romero E."/>
            <person name="Hernandez M.A.R."/>
            <person name="Tiedje J.M."/>
            <person name="Woyke T."/>
        </authorList>
    </citation>
    <scope>NUCLEOTIDE SEQUENCE [LARGE SCALE GENOMIC DNA]</scope>
    <source>
        <strain evidence="20">CCGE1002</strain>
    </source>
</reference>
<comment type="catalytic activity">
    <reaction evidence="2 17">
        <text>a 1,2-diacyl-sn-glycero-3-phosphocholine + H2O = a 1-acyl-sn-glycero-3-phosphocholine + a fatty acid + H(+)</text>
        <dbReference type="Rhea" id="RHEA:15801"/>
        <dbReference type="ChEBI" id="CHEBI:15377"/>
        <dbReference type="ChEBI" id="CHEBI:15378"/>
        <dbReference type="ChEBI" id="CHEBI:28868"/>
        <dbReference type="ChEBI" id="CHEBI:57643"/>
        <dbReference type="ChEBI" id="CHEBI:58168"/>
        <dbReference type="EC" id="3.1.1.4"/>
    </reaction>
</comment>
<evidence type="ECO:0000256" key="1">
    <source>
        <dbReference type="ARBA" id="ARBA00000111"/>
    </source>
</evidence>
<dbReference type="Gene3D" id="2.40.230.10">
    <property type="entry name" value="Phospholipase A1"/>
    <property type="match status" value="1"/>
</dbReference>
<evidence type="ECO:0000256" key="10">
    <source>
        <dbReference type="ARBA" id="ARBA00022837"/>
    </source>
</evidence>
<evidence type="ECO:0000256" key="14">
    <source>
        <dbReference type="ARBA" id="ARBA00023237"/>
    </source>
</evidence>
<evidence type="ECO:0000256" key="7">
    <source>
        <dbReference type="ARBA" id="ARBA00022723"/>
    </source>
</evidence>
<feature type="compositionally biased region" description="Low complexity" evidence="18">
    <location>
        <begin position="191"/>
        <end position="212"/>
    </location>
</feature>
<evidence type="ECO:0000313" key="20">
    <source>
        <dbReference type="Proteomes" id="UP000002190"/>
    </source>
</evidence>
<comment type="cofactor">
    <cofactor evidence="17">
        <name>Ca(2+)</name>
        <dbReference type="ChEBI" id="CHEBI:29108"/>
    </cofactor>
    <text evidence="17">Binds 1 Ca(2+) ion per monomer. In the dimeric form the Ca(2+) is bound by different amino acids with binding of each Ca(2+) shared with ligands coming from each monomer. The Ca(2+) ion may have a role in catalysis.</text>
</comment>
<dbReference type="GO" id="GO:0004623">
    <property type="term" value="F:phospholipase A2 activity"/>
    <property type="evidence" value="ECO:0007669"/>
    <property type="project" value="UniProtKB-EC"/>
</dbReference>
<dbReference type="GO" id="GO:0046872">
    <property type="term" value="F:metal ion binding"/>
    <property type="evidence" value="ECO:0007669"/>
    <property type="project" value="UniProtKB-KW"/>
</dbReference>
<proteinExistence type="inferred from homology"/>
<dbReference type="Proteomes" id="UP000002190">
    <property type="component" value="Chromosome 2"/>
</dbReference>
<comment type="subcellular location">
    <subcellularLocation>
        <location evidence="17">Cell outer membrane</location>
        <topology evidence="17">Multi-pass membrane protein</topology>
    </subcellularLocation>
    <text evidence="17">One of the very few enzymes located there.</text>
</comment>
<dbReference type="GO" id="GO:0008970">
    <property type="term" value="F:phospholipase A1 activity"/>
    <property type="evidence" value="ECO:0007669"/>
    <property type="project" value="UniProtKB-EC"/>
</dbReference>
<comment type="similarity">
    <text evidence="3 17">Belongs to the phospholipase A1 family.</text>
</comment>
<keyword evidence="10 16" id="KW-0106">Calcium</keyword>
<evidence type="ECO:0000256" key="8">
    <source>
        <dbReference type="ARBA" id="ARBA00022729"/>
    </source>
</evidence>
<feature type="binding site" description="in dimeric form" evidence="16">
    <location>
        <position position="333"/>
    </location>
    <ligand>
        <name>Ca(2+)</name>
        <dbReference type="ChEBI" id="CHEBI:29108"/>
        <label>1</label>
    </ligand>
</feature>
<dbReference type="PANTHER" id="PTHR40457:SF1">
    <property type="entry name" value="PHOSPHOLIPASE A1"/>
    <property type="match status" value="1"/>
</dbReference>
<dbReference type="EC" id="3.1.1.32" evidence="17"/>
<keyword evidence="7 16" id="KW-0479">Metal-binding</keyword>
<feature type="region of interest" description="Disordered" evidence="18">
    <location>
        <begin position="191"/>
        <end position="219"/>
    </location>
</feature>
<evidence type="ECO:0000256" key="3">
    <source>
        <dbReference type="ARBA" id="ARBA00010525"/>
    </source>
</evidence>
<comment type="function">
    <text evidence="17">Hydrolysis of phosphatidylcholine with phospholipase A2 (EC 3.1.1.4) and phospholipase A1 (EC 3.1.1.32) activities.</text>
</comment>
<comment type="catalytic activity">
    <reaction evidence="1 17">
        <text>a 1,2-diacyl-sn-glycero-3-phosphocholine + H2O = a 2-acyl-sn-glycero-3-phosphocholine + a fatty acid + H(+)</text>
        <dbReference type="Rhea" id="RHEA:18689"/>
        <dbReference type="ChEBI" id="CHEBI:15377"/>
        <dbReference type="ChEBI" id="CHEBI:15378"/>
        <dbReference type="ChEBI" id="CHEBI:28868"/>
        <dbReference type="ChEBI" id="CHEBI:57643"/>
        <dbReference type="ChEBI" id="CHEBI:57875"/>
        <dbReference type="EC" id="3.1.1.32"/>
    </reaction>
</comment>
<dbReference type="PANTHER" id="PTHR40457">
    <property type="entry name" value="PHOSPHOLIPASE A1"/>
    <property type="match status" value="1"/>
</dbReference>
<dbReference type="SUPFAM" id="SSF56931">
    <property type="entry name" value="Outer membrane phospholipase A (OMPLA)"/>
    <property type="match status" value="1"/>
</dbReference>